<evidence type="ECO:0000313" key="3">
    <source>
        <dbReference type="Proteomes" id="UP000307440"/>
    </source>
</evidence>
<evidence type="ECO:0000256" key="1">
    <source>
        <dbReference type="SAM" id="MobiDB-lite"/>
    </source>
</evidence>
<organism evidence="2 3">
    <name type="scientific">Coprinopsis marcescibilis</name>
    <name type="common">Agaric fungus</name>
    <name type="synonym">Psathyrella marcescibilis</name>
    <dbReference type="NCBI Taxonomy" id="230819"/>
    <lineage>
        <taxon>Eukaryota</taxon>
        <taxon>Fungi</taxon>
        <taxon>Dikarya</taxon>
        <taxon>Basidiomycota</taxon>
        <taxon>Agaricomycotina</taxon>
        <taxon>Agaricomycetes</taxon>
        <taxon>Agaricomycetidae</taxon>
        <taxon>Agaricales</taxon>
        <taxon>Agaricineae</taxon>
        <taxon>Psathyrellaceae</taxon>
        <taxon>Coprinopsis</taxon>
    </lineage>
</organism>
<sequence>NEQSQGHIEGRPNYLGPNIEATYAKEGHEARSRSDSPLDAASTKKKLRASSGGTGNPEMIGTVEQVGSASATAQYFDQ</sequence>
<dbReference type="OrthoDB" id="2687798at2759"/>
<proteinExistence type="predicted"/>
<reference evidence="2 3" key="1">
    <citation type="journal article" date="2019" name="Nat. Ecol. Evol.">
        <title>Megaphylogeny resolves global patterns of mushroom evolution.</title>
        <authorList>
            <person name="Varga T."/>
            <person name="Krizsan K."/>
            <person name="Foldi C."/>
            <person name="Dima B."/>
            <person name="Sanchez-Garcia M."/>
            <person name="Sanchez-Ramirez S."/>
            <person name="Szollosi G.J."/>
            <person name="Szarkandi J.G."/>
            <person name="Papp V."/>
            <person name="Albert L."/>
            <person name="Andreopoulos W."/>
            <person name="Angelini C."/>
            <person name="Antonin V."/>
            <person name="Barry K.W."/>
            <person name="Bougher N.L."/>
            <person name="Buchanan P."/>
            <person name="Buyck B."/>
            <person name="Bense V."/>
            <person name="Catcheside P."/>
            <person name="Chovatia M."/>
            <person name="Cooper J."/>
            <person name="Damon W."/>
            <person name="Desjardin D."/>
            <person name="Finy P."/>
            <person name="Geml J."/>
            <person name="Haridas S."/>
            <person name="Hughes K."/>
            <person name="Justo A."/>
            <person name="Karasinski D."/>
            <person name="Kautmanova I."/>
            <person name="Kiss B."/>
            <person name="Kocsube S."/>
            <person name="Kotiranta H."/>
            <person name="LaButti K.M."/>
            <person name="Lechner B.E."/>
            <person name="Liimatainen K."/>
            <person name="Lipzen A."/>
            <person name="Lukacs Z."/>
            <person name="Mihaltcheva S."/>
            <person name="Morgado L.N."/>
            <person name="Niskanen T."/>
            <person name="Noordeloos M.E."/>
            <person name="Ohm R.A."/>
            <person name="Ortiz-Santana B."/>
            <person name="Ovrebo C."/>
            <person name="Racz N."/>
            <person name="Riley R."/>
            <person name="Savchenko A."/>
            <person name="Shiryaev A."/>
            <person name="Soop K."/>
            <person name="Spirin V."/>
            <person name="Szebenyi C."/>
            <person name="Tomsovsky M."/>
            <person name="Tulloss R.E."/>
            <person name="Uehling J."/>
            <person name="Grigoriev I.V."/>
            <person name="Vagvolgyi C."/>
            <person name="Papp T."/>
            <person name="Martin F.M."/>
            <person name="Miettinen O."/>
            <person name="Hibbett D.S."/>
            <person name="Nagy L.G."/>
        </authorList>
    </citation>
    <scope>NUCLEOTIDE SEQUENCE [LARGE SCALE GENOMIC DNA]</scope>
    <source>
        <strain evidence="2 3">CBS 121175</strain>
    </source>
</reference>
<feature type="non-terminal residue" evidence="2">
    <location>
        <position position="1"/>
    </location>
</feature>
<feature type="region of interest" description="Disordered" evidence="1">
    <location>
        <begin position="26"/>
        <end position="60"/>
    </location>
</feature>
<gene>
    <name evidence="2" type="ORF">FA15DRAFT_578780</name>
</gene>
<dbReference type="Proteomes" id="UP000307440">
    <property type="component" value="Unassembled WGS sequence"/>
</dbReference>
<feature type="non-terminal residue" evidence="2">
    <location>
        <position position="78"/>
    </location>
</feature>
<name>A0A5C3KPI1_COPMA</name>
<dbReference type="AlphaFoldDB" id="A0A5C3KPI1"/>
<dbReference type="EMBL" id="ML210258">
    <property type="protein sequence ID" value="TFK21783.1"/>
    <property type="molecule type" value="Genomic_DNA"/>
</dbReference>
<evidence type="ECO:0000313" key="2">
    <source>
        <dbReference type="EMBL" id="TFK21783.1"/>
    </source>
</evidence>
<accession>A0A5C3KPI1</accession>
<protein>
    <submittedName>
        <fullName evidence="2">Uncharacterized protein</fullName>
    </submittedName>
</protein>
<feature type="compositionally biased region" description="Basic and acidic residues" evidence="1">
    <location>
        <begin position="26"/>
        <end position="36"/>
    </location>
</feature>
<keyword evidence="3" id="KW-1185">Reference proteome</keyword>